<dbReference type="EMBL" id="JBHSTQ010000004">
    <property type="protein sequence ID" value="MFC6386135.1"/>
    <property type="molecule type" value="Genomic_DNA"/>
</dbReference>
<dbReference type="Pfam" id="PF01557">
    <property type="entry name" value="FAA_hydrolase"/>
    <property type="match status" value="1"/>
</dbReference>
<evidence type="ECO:0000313" key="5">
    <source>
        <dbReference type="Proteomes" id="UP001596267"/>
    </source>
</evidence>
<accession>A0ABW1WGF2</accession>
<evidence type="ECO:0000256" key="2">
    <source>
        <dbReference type="ARBA" id="ARBA00022723"/>
    </source>
</evidence>
<proteinExistence type="inferred from homology"/>
<dbReference type="InterPro" id="IPR036663">
    <property type="entry name" value="Fumarylacetoacetase_C_sf"/>
</dbReference>
<dbReference type="Gene3D" id="3.90.850.10">
    <property type="entry name" value="Fumarylacetoacetase-like, C-terminal domain"/>
    <property type="match status" value="1"/>
</dbReference>
<organism evidence="4 5">
    <name type="scientific">Sporolactobacillus kofuensis</name>
    <dbReference type="NCBI Taxonomy" id="269672"/>
    <lineage>
        <taxon>Bacteria</taxon>
        <taxon>Bacillati</taxon>
        <taxon>Bacillota</taxon>
        <taxon>Bacilli</taxon>
        <taxon>Bacillales</taxon>
        <taxon>Sporolactobacillaceae</taxon>
        <taxon>Sporolactobacillus</taxon>
    </lineage>
</organism>
<comment type="caution">
    <text evidence="4">The sequence shown here is derived from an EMBL/GenBank/DDBJ whole genome shotgun (WGS) entry which is preliminary data.</text>
</comment>
<reference evidence="5" key="1">
    <citation type="journal article" date="2019" name="Int. J. Syst. Evol. Microbiol.">
        <title>The Global Catalogue of Microorganisms (GCM) 10K type strain sequencing project: providing services to taxonomists for standard genome sequencing and annotation.</title>
        <authorList>
            <consortium name="The Broad Institute Genomics Platform"/>
            <consortium name="The Broad Institute Genome Sequencing Center for Infectious Disease"/>
            <person name="Wu L."/>
            <person name="Ma J."/>
        </authorList>
    </citation>
    <scope>NUCLEOTIDE SEQUENCE [LARGE SCALE GENOMIC DNA]</scope>
    <source>
        <strain evidence="5">CCUG 42001</strain>
    </source>
</reference>
<evidence type="ECO:0000313" key="4">
    <source>
        <dbReference type="EMBL" id="MFC6386135.1"/>
    </source>
</evidence>
<keyword evidence="5" id="KW-1185">Reference proteome</keyword>
<protein>
    <submittedName>
        <fullName evidence="4">Fumarylacetoacetate hydrolase family protein</fullName>
    </submittedName>
</protein>
<evidence type="ECO:0000259" key="3">
    <source>
        <dbReference type="Pfam" id="PF01557"/>
    </source>
</evidence>
<gene>
    <name evidence="4" type="ORF">ACFP7A_05950</name>
</gene>
<comment type="similarity">
    <text evidence="1">Belongs to the FAH family.</text>
</comment>
<dbReference type="InterPro" id="IPR011234">
    <property type="entry name" value="Fumarylacetoacetase-like_C"/>
</dbReference>
<evidence type="ECO:0000256" key="1">
    <source>
        <dbReference type="ARBA" id="ARBA00010211"/>
    </source>
</evidence>
<feature type="domain" description="Fumarylacetoacetase-like C-terminal" evidence="3">
    <location>
        <begin position="8"/>
        <end position="203"/>
    </location>
</feature>
<dbReference type="Proteomes" id="UP001596267">
    <property type="component" value="Unassembled WGS sequence"/>
</dbReference>
<keyword evidence="2" id="KW-0479">Metal-binding</keyword>
<dbReference type="GO" id="GO:0016787">
    <property type="term" value="F:hydrolase activity"/>
    <property type="evidence" value="ECO:0007669"/>
    <property type="project" value="UniProtKB-KW"/>
</dbReference>
<dbReference type="PANTHER" id="PTHR11820:SF7">
    <property type="entry name" value="ACYLPYRUVASE FAHD1, MITOCHONDRIAL"/>
    <property type="match status" value="1"/>
</dbReference>
<dbReference type="PANTHER" id="PTHR11820">
    <property type="entry name" value="ACYLPYRUVASE"/>
    <property type="match status" value="1"/>
</dbReference>
<name>A0ABW1WGF2_9BACL</name>
<dbReference type="SUPFAM" id="SSF56529">
    <property type="entry name" value="FAH"/>
    <property type="match status" value="1"/>
</dbReference>
<keyword evidence="4" id="KW-0378">Hydrolase</keyword>
<sequence length="209" mass="22718">MKKSIQNIFCVGRNYAMHAKELNNAVPTSPLFFSKPTHSIVEATGQSVTLPGNQGAIHFEAEWVVHIGRAYSPGAKADDLIDAMALGVDFTLRDTQTILKQKGYPWLAAKGFLNSALLTPFMEFPGLKACSKTDFTLHINGREVQRGNISDMIFNPQSLLDYCGQHYGLGEGDLLFTGTPAGVGKVTSDDRLTLIWGSTVVGEATVRLN</sequence>
<dbReference type="RefSeq" id="WP_253052941.1">
    <property type="nucleotide sequence ID" value="NZ_JAMXWN010000003.1"/>
</dbReference>